<protein>
    <submittedName>
        <fullName evidence="1">Uncharacterized protein</fullName>
    </submittedName>
</protein>
<organism evidence="1 2">
    <name type="scientific">Zhongshania aquimaris</name>
    <dbReference type="NCBI Taxonomy" id="2857107"/>
    <lineage>
        <taxon>Bacteria</taxon>
        <taxon>Pseudomonadati</taxon>
        <taxon>Pseudomonadota</taxon>
        <taxon>Gammaproteobacteria</taxon>
        <taxon>Cellvibrionales</taxon>
        <taxon>Spongiibacteraceae</taxon>
        <taxon>Zhongshania</taxon>
    </lineage>
</organism>
<proteinExistence type="predicted"/>
<comment type="caution">
    <text evidence="1">The sequence shown here is derived from an EMBL/GenBank/DDBJ whole genome shotgun (WGS) entry which is preliminary data.</text>
</comment>
<evidence type="ECO:0000313" key="1">
    <source>
        <dbReference type="EMBL" id="MBW2941869.1"/>
    </source>
</evidence>
<name>A0ABS6VU61_9GAMM</name>
<dbReference type="Proteomes" id="UP001166291">
    <property type="component" value="Unassembled WGS sequence"/>
</dbReference>
<sequence length="145" mass="15594">MRVVKLNNRDTSPKPLLGVLSLQVEAAVVEASVDIDGMMAKFGDLNAQLNSLVSAGQLDDDAGAKLENTLGEMVVHMQCFDLLAQKLSHVQQALALLEAEIPSDVCRDLSRKLDEKVKGLYSCADELKIHVGADVEASCASPELF</sequence>
<reference evidence="1" key="1">
    <citation type="submission" date="2021-07" db="EMBL/GenBank/DDBJ databases">
        <title>Zhongshania sp. CAU 1632 isolated from seawater.</title>
        <authorList>
            <person name="Kim W."/>
        </authorList>
    </citation>
    <scope>NUCLEOTIDE SEQUENCE</scope>
    <source>
        <strain evidence="1">CAU 1632</strain>
    </source>
</reference>
<dbReference type="EMBL" id="JAHWDQ010000003">
    <property type="protein sequence ID" value="MBW2941869.1"/>
    <property type="molecule type" value="Genomic_DNA"/>
</dbReference>
<keyword evidence="2" id="KW-1185">Reference proteome</keyword>
<accession>A0ABS6VU61</accession>
<dbReference type="RefSeq" id="WP_219044091.1">
    <property type="nucleotide sequence ID" value="NZ_JAHWDQ010000003.1"/>
</dbReference>
<evidence type="ECO:0000313" key="2">
    <source>
        <dbReference type="Proteomes" id="UP001166291"/>
    </source>
</evidence>
<gene>
    <name evidence="1" type="ORF">KXJ70_13815</name>
</gene>